<sequence length="162" mass="19035">MHTAIDTLFKKGYNKTQIAKMLKIDRKTVRTVLEKLEKHGCVERKEYPSILDPYKEYINIQASKQLSAKRIFQDLQIEYGYEGSYDTVKKYVAKIKKNPPKAYMVLTYLLGEEAQVDFGYIGTIKVNGRHKKAWIFVMTLSYSRYMYVQIVFDAYIHSCLHL</sequence>
<keyword evidence="2" id="KW-1185">Reference proteome</keyword>
<dbReference type="Gene3D" id="1.10.10.60">
    <property type="entry name" value="Homeodomain-like"/>
    <property type="match status" value="1"/>
</dbReference>
<dbReference type="PANTHER" id="PTHR35004">
    <property type="entry name" value="TRANSPOSASE RV3428C-RELATED"/>
    <property type="match status" value="1"/>
</dbReference>
<dbReference type="STRING" id="1121301.SAMN02745912_02580"/>
<dbReference type="AlphaFoldDB" id="A0A1M6QHG9"/>
<protein>
    <submittedName>
        <fullName evidence="1">Uncharacterized protein</fullName>
    </submittedName>
</protein>
<dbReference type="Proteomes" id="UP000184465">
    <property type="component" value="Unassembled WGS sequence"/>
</dbReference>
<evidence type="ECO:0000313" key="1">
    <source>
        <dbReference type="EMBL" id="SHK19550.1"/>
    </source>
</evidence>
<reference evidence="1 2" key="1">
    <citation type="submission" date="2016-11" db="EMBL/GenBank/DDBJ databases">
        <authorList>
            <person name="Jaros S."/>
            <person name="Januszkiewicz K."/>
            <person name="Wedrychowicz H."/>
        </authorList>
    </citation>
    <scope>NUCLEOTIDE SEQUENCE [LARGE SCALE GENOMIC DNA]</scope>
    <source>
        <strain evidence="1 2">DSM 15212</strain>
    </source>
</reference>
<dbReference type="InterPro" id="IPR036390">
    <property type="entry name" value="WH_DNA-bd_sf"/>
</dbReference>
<dbReference type="RefSeq" id="WP_408633784.1">
    <property type="nucleotide sequence ID" value="NZ_FRAG01000034.1"/>
</dbReference>
<accession>A0A1M6QHG9</accession>
<dbReference type="EMBL" id="FRAG01000034">
    <property type="protein sequence ID" value="SHK19550.1"/>
    <property type="molecule type" value="Genomic_DNA"/>
</dbReference>
<dbReference type="PANTHER" id="PTHR35004:SF8">
    <property type="entry name" value="TRANSPOSASE RV3428C-RELATED"/>
    <property type="match status" value="1"/>
</dbReference>
<evidence type="ECO:0000313" key="2">
    <source>
        <dbReference type="Proteomes" id="UP000184465"/>
    </source>
</evidence>
<proteinExistence type="predicted"/>
<name>A0A1M6QHG9_PARC5</name>
<dbReference type="SUPFAM" id="SSF46785">
    <property type="entry name" value="Winged helix' DNA-binding domain"/>
    <property type="match status" value="1"/>
</dbReference>
<organism evidence="1 2">
    <name type="scientific">Paramaledivibacter caminithermalis (strain DSM 15212 / CIP 107654 / DViRD3)</name>
    <name type="common">Clostridium caminithermale</name>
    <dbReference type="NCBI Taxonomy" id="1121301"/>
    <lineage>
        <taxon>Bacteria</taxon>
        <taxon>Bacillati</taxon>
        <taxon>Bacillota</taxon>
        <taxon>Clostridia</taxon>
        <taxon>Peptostreptococcales</taxon>
        <taxon>Caminicellaceae</taxon>
        <taxon>Paramaledivibacter</taxon>
    </lineage>
</organism>
<gene>
    <name evidence="1" type="ORF">SAMN02745912_02580</name>
</gene>